<dbReference type="WBParaSite" id="Minc3s01592g24978">
    <property type="protein sequence ID" value="Minc3s01592g24978"/>
    <property type="gene ID" value="Minc3s01592g24978"/>
</dbReference>
<evidence type="ECO:0000313" key="2">
    <source>
        <dbReference type="Proteomes" id="UP000887563"/>
    </source>
</evidence>
<reference evidence="3" key="1">
    <citation type="submission" date="2022-11" db="UniProtKB">
        <authorList>
            <consortium name="WormBaseParasite"/>
        </authorList>
    </citation>
    <scope>IDENTIFICATION</scope>
</reference>
<keyword evidence="2" id="KW-1185">Reference proteome</keyword>
<feature type="compositionally biased region" description="Acidic residues" evidence="1">
    <location>
        <begin position="147"/>
        <end position="162"/>
    </location>
</feature>
<organism evidence="2 3">
    <name type="scientific">Meloidogyne incognita</name>
    <name type="common">Southern root-knot nematode worm</name>
    <name type="synonym">Oxyuris incognita</name>
    <dbReference type="NCBI Taxonomy" id="6306"/>
    <lineage>
        <taxon>Eukaryota</taxon>
        <taxon>Metazoa</taxon>
        <taxon>Ecdysozoa</taxon>
        <taxon>Nematoda</taxon>
        <taxon>Chromadorea</taxon>
        <taxon>Rhabditida</taxon>
        <taxon>Tylenchina</taxon>
        <taxon>Tylenchomorpha</taxon>
        <taxon>Tylenchoidea</taxon>
        <taxon>Meloidogynidae</taxon>
        <taxon>Meloidogyninae</taxon>
        <taxon>Meloidogyne</taxon>
        <taxon>Meloidogyne incognita group</taxon>
    </lineage>
</organism>
<dbReference type="AlphaFoldDB" id="A0A914MJI0"/>
<name>A0A914MJI0_MELIC</name>
<evidence type="ECO:0000313" key="3">
    <source>
        <dbReference type="WBParaSite" id="Minc3s01592g24978"/>
    </source>
</evidence>
<protein>
    <submittedName>
        <fullName evidence="3">Uncharacterized protein</fullName>
    </submittedName>
</protein>
<feature type="compositionally biased region" description="Polar residues" evidence="1">
    <location>
        <begin position="348"/>
        <end position="370"/>
    </location>
</feature>
<feature type="compositionally biased region" description="Basic and acidic residues" evidence="1">
    <location>
        <begin position="375"/>
        <end position="385"/>
    </location>
</feature>
<feature type="compositionally biased region" description="Basic and acidic residues" evidence="1">
    <location>
        <begin position="190"/>
        <end position="199"/>
    </location>
</feature>
<feature type="compositionally biased region" description="Polar residues" evidence="1">
    <location>
        <begin position="250"/>
        <end position="269"/>
    </location>
</feature>
<feature type="compositionally biased region" description="Basic and acidic residues" evidence="1">
    <location>
        <begin position="231"/>
        <end position="244"/>
    </location>
</feature>
<sequence>MSNSFYVCLLSNVPDYPDNQPNKFRVHLPKPLYFSGDWVCGVRSISYPYSWSSTIGTLDEQWIKIHFIDENSKKNVIRIPVPAASHINVEALENYLATTLKHQADSIGSLDKTGGFIQPPSVLGSPPRAEKRKRSAEEELRSPSPYSEDDNENSPPTPDEELRDPSPIEDPPPPIEEPRSPSPYSEDESPSPKKDKEEDQTQIDSSTSTQKAVLDNEEKNRQENITQTNTRNEDKELAKPKNIEPKSPPKLNQTQITTPVLTQKENTQKPSPPKNIEPKSPPKLNQTQITPPVLTLKENTQKSSPPKKNMPPPKKDKKEENQTQTTSPAVLNKETNIEPPSPPRIDQNETQTTPPVIANEKNTQQPTVLSTIGLEKPREEKKEQNKTQPPSVLAAMGLNSTKKEEKKNTSLLSVIGLDRKDNMTQTSPPPSPTVFEAMGLKSDKNSSRGDKLFQVLFGKESKKAPNPSFVKSIIESLVLDYHNDFARFKLLYSHKSIKHVSFSPQLGYVLGFANPQHVQNNEIAKYGCDLRGGFSSFAIYAKGLTENMIVGNSLSSLLRIVSVTGAVPGEYHEKIYDSPIYVRVLPREVNEIEVELRTMDNGRLVPFAYGASPYQRGYGQKGAGVGDIMRGLWRFFLPIMRRVGSTVSAEALNTGHRVLERVNQGQPIKEVLVSEGKRGIDTVLEKGGLPKQFGTGRKSIKRKKFPSHQTFIGQKKKRVDAFGLY</sequence>
<feature type="compositionally biased region" description="Pro residues" evidence="1">
    <location>
        <begin position="270"/>
        <end position="281"/>
    </location>
</feature>
<feature type="region of interest" description="Disordered" evidence="1">
    <location>
        <begin position="111"/>
        <end position="389"/>
    </location>
</feature>
<dbReference type="Proteomes" id="UP000887563">
    <property type="component" value="Unplaced"/>
</dbReference>
<evidence type="ECO:0000256" key="1">
    <source>
        <dbReference type="SAM" id="MobiDB-lite"/>
    </source>
</evidence>
<proteinExistence type="predicted"/>
<feature type="compositionally biased region" description="Polar residues" evidence="1">
    <location>
        <begin position="202"/>
        <end position="211"/>
    </location>
</feature>
<accession>A0A914MJI0</accession>